<dbReference type="Proteomes" id="UP000078572">
    <property type="component" value="Plasmid pRI-1"/>
</dbReference>
<name>A0A192A7K7_9RALS</name>
<keyword evidence="1" id="KW-0812">Transmembrane</keyword>
<organism evidence="2 3">
    <name type="scientific">Ralstonia insidiosa</name>
    <dbReference type="NCBI Taxonomy" id="190721"/>
    <lineage>
        <taxon>Bacteria</taxon>
        <taxon>Pseudomonadati</taxon>
        <taxon>Pseudomonadota</taxon>
        <taxon>Betaproteobacteria</taxon>
        <taxon>Burkholderiales</taxon>
        <taxon>Burkholderiaceae</taxon>
        <taxon>Ralstonia</taxon>
    </lineage>
</organism>
<evidence type="ECO:0000313" key="2">
    <source>
        <dbReference type="EMBL" id="ANJ76246.1"/>
    </source>
</evidence>
<dbReference type="OrthoDB" id="9881185at2"/>
<evidence type="ECO:0000313" key="3">
    <source>
        <dbReference type="Proteomes" id="UP000078572"/>
    </source>
</evidence>
<keyword evidence="1" id="KW-0472">Membrane</keyword>
<keyword evidence="2" id="KW-0614">Plasmid</keyword>
<dbReference type="AlphaFoldDB" id="A0A192A7K7"/>
<sequence length="98" mass="10479">MQTRLNIGMSFAGVAVFAAAIAAAPMLQHNPLLKWAIYLIGGALLSPLALAVFPGDGTSEAKQVLELDPYSGDPADLRLDNPYREIGVNGESLQRHFD</sequence>
<protein>
    <submittedName>
        <fullName evidence="2">Uncharacterized protein</fullName>
    </submittedName>
</protein>
<feature type="transmembrane region" description="Helical" evidence="1">
    <location>
        <begin position="33"/>
        <end position="53"/>
    </location>
</feature>
<geneLocation type="plasmid" evidence="3">
    <name>pri-1</name>
</geneLocation>
<dbReference type="GeneID" id="61529683"/>
<dbReference type="RefSeq" id="WP_024979498.1">
    <property type="nucleotide sequence ID" value="NZ_CP016024.1"/>
</dbReference>
<feature type="transmembrane region" description="Helical" evidence="1">
    <location>
        <begin position="7"/>
        <end position="27"/>
    </location>
</feature>
<accession>A0A192A7K7</accession>
<keyword evidence="1" id="KW-1133">Transmembrane helix</keyword>
<keyword evidence="3" id="KW-1185">Reference proteome</keyword>
<gene>
    <name evidence="2" type="ORF">A9Y76_26930</name>
</gene>
<reference evidence="3" key="1">
    <citation type="submission" date="2016-06" db="EMBL/GenBank/DDBJ databases">
        <authorList>
            <person name="Xu Y."/>
            <person name="Nagy A."/>
            <person name="Yan X."/>
            <person name="Kim S.W."/>
            <person name="Haley B."/>
            <person name="Liu N.T."/>
            <person name="Nou X."/>
        </authorList>
    </citation>
    <scope>NUCLEOTIDE SEQUENCE [LARGE SCALE GENOMIC DNA]</scope>
    <source>
        <strain evidence="3">ATCC 49129</strain>
        <plasmid evidence="3">pri-1</plasmid>
    </source>
</reference>
<evidence type="ECO:0000256" key="1">
    <source>
        <dbReference type="SAM" id="Phobius"/>
    </source>
</evidence>
<proteinExistence type="predicted"/>
<dbReference type="EMBL" id="CP016024">
    <property type="protein sequence ID" value="ANJ76246.1"/>
    <property type="molecule type" value="Genomic_DNA"/>
</dbReference>